<keyword evidence="1" id="KW-0175">Coiled coil</keyword>
<dbReference type="Gene3D" id="3.80.10.10">
    <property type="entry name" value="Ribonuclease Inhibitor"/>
    <property type="match status" value="1"/>
</dbReference>
<name>A0A9P7XTZ1_9FUNG</name>
<evidence type="ECO:0000313" key="3">
    <source>
        <dbReference type="EMBL" id="KAG9067324.1"/>
    </source>
</evidence>
<proteinExistence type="predicted"/>
<organism evidence="3 4">
    <name type="scientific">Linnemannia hyalina</name>
    <dbReference type="NCBI Taxonomy" id="64524"/>
    <lineage>
        <taxon>Eukaryota</taxon>
        <taxon>Fungi</taxon>
        <taxon>Fungi incertae sedis</taxon>
        <taxon>Mucoromycota</taxon>
        <taxon>Mortierellomycotina</taxon>
        <taxon>Mortierellomycetes</taxon>
        <taxon>Mortierellales</taxon>
        <taxon>Mortierellaceae</taxon>
        <taxon>Linnemannia</taxon>
    </lineage>
</organism>
<dbReference type="SUPFAM" id="SSF52047">
    <property type="entry name" value="RNI-like"/>
    <property type="match status" value="1"/>
</dbReference>
<comment type="caution">
    <text evidence="3">The sequence shown here is derived from an EMBL/GenBank/DDBJ whole genome shotgun (WGS) entry which is preliminary data.</text>
</comment>
<reference evidence="3" key="1">
    <citation type="submission" date="2021-06" db="EMBL/GenBank/DDBJ databases">
        <title>Genome Sequence of Mortierella hyaline Strain SCG-10, a Cold-Adapted, Nitrate-Reducing Fungus Isolated from Soil in Minnesota, USA.</title>
        <authorList>
            <person name="Aldossari N."/>
        </authorList>
    </citation>
    <scope>NUCLEOTIDE SEQUENCE</scope>
    <source>
        <strain evidence="3">SCG-10</strain>
    </source>
</reference>
<dbReference type="SMART" id="SM00368">
    <property type="entry name" value="LRR_RI"/>
    <property type="match status" value="3"/>
</dbReference>
<sequence length="732" mass="81272">MEDTQSFRLIETMDTMAITLNHVDGQNIVYWEDIEQVFPGVKRVSNGYSVIKFLRGSDQQGVLDVVLSTSIQHVLANPAKFDPVGGETNAPAGAPVNNKVTVALRATPPIPETPVSDNGLLGTPSSPSSTTNAASKASLFQQTVTRASRKARESEVEQRFISLLAPEVHETVRASSDIYQAFAKAIKYSNGELSRAELSGLLKQELGGHFQKLEAMVVKNSELQEAMLAKQEEVKQLQEQVLSNQDEMKQLQQRTLDQLAVLQSRVQAVLTQTYELHEYPIPRLFVVLPQDPSEHTRSIKFNTEISHDIHFAKHEGYEIARPSEFFQQYGPYVLTILKMLKFGVSVAGVAVPAISHLVRSDAIDQATAGLQQLKDNIEPGMNHLIDWMDKVSVNEGEAIDEFSKQMEKKEALEGADLRKLDTFLKDKDGNKVLGNLYRTVTDEGHVKWVCIDHYRMNYLESSAKEFLRVLGSVEGSFSENIGRVDVRLQSRALAEPFFSALGKARYIYELDIDLHWACTTNDLEALEDALKESRVSILRLDLQQFRTSVVSKLLSTSTPYGVIYRIRDLPNMKVLHILLSKEFVKFLGFPLKKSTHICKMSCELASTWIGGRELGILADALKTNSTLITLNLLYNSIGDNGAKTLAETLRTNSTLTTLNLGGNSIESDGAKALAEALKNNSTLTTLDLGGNSIESDGANALAKALKTNSTLISLNLFYQAWFKEEWKETKGE</sequence>
<dbReference type="Pfam" id="PF13516">
    <property type="entry name" value="LRR_6"/>
    <property type="match status" value="3"/>
</dbReference>
<dbReference type="Proteomes" id="UP000707451">
    <property type="component" value="Unassembled WGS sequence"/>
</dbReference>
<gene>
    <name evidence="3" type="ORF">KI688_012107</name>
</gene>
<feature type="compositionally biased region" description="Low complexity" evidence="2">
    <location>
        <begin position="118"/>
        <end position="139"/>
    </location>
</feature>
<feature type="coiled-coil region" evidence="1">
    <location>
        <begin position="220"/>
        <end position="254"/>
    </location>
</feature>
<dbReference type="AlphaFoldDB" id="A0A9P7XTZ1"/>
<protein>
    <recommendedName>
        <fullName evidence="5">RNI-like protein</fullName>
    </recommendedName>
</protein>
<evidence type="ECO:0008006" key="5">
    <source>
        <dbReference type="Google" id="ProtNLM"/>
    </source>
</evidence>
<evidence type="ECO:0000313" key="4">
    <source>
        <dbReference type="Proteomes" id="UP000707451"/>
    </source>
</evidence>
<feature type="region of interest" description="Disordered" evidence="2">
    <location>
        <begin position="108"/>
        <end position="139"/>
    </location>
</feature>
<accession>A0A9P7XTZ1</accession>
<dbReference type="EMBL" id="JAHRHY010000008">
    <property type="protein sequence ID" value="KAG9067324.1"/>
    <property type="molecule type" value="Genomic_DNA"/>
</dbReference>
<dbReference type="PANTHER" id="PTHR24114">
    <property type="entry name" value="LEUCINE RICH REPEAT FAMILY PROTEIN"/>
    <property type="match status" value="1"/>
</dbReference>
<dbReference type="OrthoDB" id="2444617at2759"/>
<dbReference type="InterPro" id="IPR001611">
    <property type="entry name" value="Leu-rich_rpt"/>
</dbReference>
<dbReference type="InterPro" id="IPR032675">
    <property type="entry name" value="LRR_dom_sf"/>
</dbReference>
<dbReference type="InterPro" id="IPR052394">
    <property type="entry name" value="LRR-containing"/>
</dbReference>
<keyword evidence="4" id="KW-1185">Reference proteome</keyword>
<dbReference type="PANTHER" id="PTHR24114:SF2">
    <property type="entry name" value="F-BOX DOMAIN-CONTAINING PROTEIN-RELATED"/>
    <property type="match status" value="1"/>
</dbReference>
<evidence type="ECO:0000256" key="2">
    <source>
        <dbReference type="SAM" id="MobiDB-lite"/>
    </source>
</evidence>
<evidence type="ECO:0000256" key="1">
    <source>
        <dbReference type="SAM" id="Coils"/>
    </source>
</evidence>